<dbReference type="Pfam" id="PF13490">
    <property type="entry name" value="zf-HC2"/>
    <property type="match status" value="1"/>
</dbReference>
<evidence type="ECO:0000256" key="1">
    <source>
        <dbReference type="ARBA" id="ARBA00024353"/>
    </source>
</evidence>
<comment type="caution">
    <text evidence="5">The sequence shown here is derived from an EMBL/GenBank/DDBJ whole genome shotgun (WGS) entry which is preliminary data.</text>
</comment>
<evidence type="ECO:0000259" key="4">
    <source>
        <dbReference type="Pfam" id="PF13490"/>
    </source>
</evidence>
<dbReference type="Proteomes" id="UP000824221">
    <property type="component" value="Unassembled WGS sequence"/>
</dbReference>
<dbReference type="InterPro" id="IPR027383">
    <property type="entry name" value="Znf_put"/>
</dbReference>
<evidence type="ECO:0000313" key="6">
    <source>
        <dbReference type="Proteomes" id="UP000824221"/>
    </source>
</evidence>
<accession>A0A9D2KFC5</accession>
<proteinExistence type="inferred from homology"/>
<feature type="transmembrane region" description="Helical" evidence="3">
    <location>
        <begin position="84"/>
        <end position="106"/>
    </location>
</feature>
<keyword evidence="3" id="KW-0472">Membrane</keyword>
<keyword evidence="3" id="KW-0812">Transmembrane</keyword>
<evidence type="ECO:0000256" key="3">
    <source>
        <dbReference type="SAM" id="Phobius"/>
    </source>
</evidence>
<keyword evidence="3" id="KW-1133">Transmembrane helix</keyword>
<organism evidence="5 6">
    <name type="scientific">Candidatus Gallimonas gallistercoris</name>
    <dbReference type="NCBI Taxonomy" id="2838602"/>
    <lineage>
        <taxon>Bacteria</taxon>
        <taxon>Bacillati</taxon>
        <taxon>Bacillota</taxon>
        <taxon>Clostridia</taxon>
        <taxon>Candidatus Gallimonas</taxon>
    </lineage>
</organism>
<reference evidence="5" key="2">
    <citation type="submission" date="2021-04" db="EMBL/GenBank/DDBJ databases">
        <authorList>
            <person name="Gilroy R."/>
        </authorList>
    </citation>
    <scope>NUCLEOTIDE SEQUENCE</scope>
    <source>
        <strain evidence="5">CHK156-179</strain>
    </source>
</reference>
<gene>
    <name evidence="5" type="ORF">H9797_01895</name>
</gene>
<name>A0A9D2KFC5_9FIRM</name>
<dbReference type="AlphaFoldDB" id="A0A9D2KFC5"/>
<protein>
    <recommendedName>
        <fullName evidence="2">Anti-sigma-W factor RsiW</fullName>
    </recommendedName>
</protein>
<sequence>MNKCNLVKDLLPLYVDGALSEDSRALVERHLKGCPSCAEEAEKLKAPVPEERALAALKADEQQTSDRKQAASIRRVSRKFKIRAAVVGAVSALLCCVIVFCCYFIPAEYARKERLLEFNGWREYEGIRRNTHIETNYALPDYNAYFSSLGYTQPAEHYFIDWTEQKTATPYIYGEDNTDIQIKFRHSNRLAFQQESPFTFSYGLNAEAGLSGTFQGRVTFTTSTIDVEKIVVRAKTPALYEYLQEHPELYDPLEFAYFCFNYDFESVTPWSSESKILLTNDMRLLMTEESIWGAAVEKDALSAVDNDGFPVYTDRYVKPFEHGEYRGYLLMHYTSQFAQYLQHIIFSYGGYLWDIRFEADNSTRMPFSSDSFDLTYFIDNLEFIGIS</sequence>
<feature type="domain" description="Putative zinc-finger" evidence="4">
    <location>
        <begin position="4"/>
        <end position="38"/>
    </location>
</feature>
<dbReference type="Gene3D" id="1.10.10.1320">
    <property type="entry name" value="Anti-sigma factor, zinc-finger domain"/>
    <property type="match status" value="1"/>
</dbReference>
<evidence type="ECO:0000313" key="5">
    <source>
        <dbReference type="EMBL" id="HJA02116.1"/>
    </source>
</evidence>
<comment type="similarity">
    <text evidence="1">Belongs to the zinc-associated anti-sigma factor (ZAS) superfamily. Anti-sigma-W factor family.</text>
</comment>
<evidence type="ECO:0000256" key="2">
    <source>
        <dbReference type="ARBA" id="ARBA00024438"/>
    </source>
</evidence>
<reference evidence="5" key="1">
    <citation type="journal article" date="2021" name="PeerJ">
        <title>Extensive microbial diversity within the chicken gut microbiome revealed by metagenomics and culture.</title>
        <authorList>
            <person name="Gilroy R."/>
            <person name="Ravi A."/>
            <person name="Getino M."/>
            <person name="Pursley I."/>
            <person name="Horton D.L."/>
            <person name="Alikhan N.F."/>
            <person name="Baker D."/>
            <person name="Gharbi K."/>
            <person name="Hall N."/>
            <person name="Watson M."/>
            <person name="Adriaenssens E.M."/>
            <person name="Foster-Nyarko E."/>
            <person name="Jarju S."/>
            <person name="Secka A."/>
            <person name="Antonio M."/>
            <person name="Oren A."/>
            <person name="Chaudhuri R.R."/>
            <person name="La Ragione R."/>
            <person name="Hildebrand F."/>
            <person name="Pallen M.J."/>
        </authorList>
    </citation>
    <scope>NUCLEOTIDE SEQUENCE</scope>
    <source>
        <strain evidence="5">CHK156-179</strain>
    </source>
</reference>
<dbReference type="EMBL" id="DXAJ01000033">
    <property type="protein sequence ID" value="HJA02116.1"/>
    <property type="molecule type" value="Genomic_DNA"/>
</dbReference>
<dbReference type="InterPro" id="IPR041916">
    <property type="entry name" value="Anti_sigma_zinc_sf"/>
</dbReference>